<dbReference type="EMBL" id="FNCV01000006">
    <property type="protein sequence ID" value="SDH31104.1"/>
    <property type="molecule type" value="Genomic_DNA"/>
</dbReference>
<dbReference type="OrthoDB" id="9812907at2"/>
<dbReference type="Gene3D" id="1.10.1040.10">
    <property type="entry name" value="N-(1-d-carboxylethyl)-l-norvaline Dehydrogenase, domain 2"/>
    <property type="match status" value="1"/>
</dbReference>
<dbReference type="Pfam" id="PF14833">
    <property type="entry name" value="NAD_binding_11"/>
    <property type="match status" value="1"/>
</dbReference>
<dbReference type="InterPro" id="IPR013328">
    <property type="entry name" value="6PGD_dom2"/>
</dbReference>
<evidence type="ECO:0000313" key="7">
    <source>
        <dbReference type="Proteomes" id="UP000217076"/>
    </source>
</evidence>
<evidence type="ECO:0000313" key="6">
    <source>
        <dbReference type="EMBL" id="SDH31104.1"/>
    </source>
</evidence>
<keyword evidence="7" id="KW-1185">Reference proteome</keyword>
<organism evidence="6 7">
    <name type="scientific">Roseospirillum parvum</name>
    <dbReference type="NCBI Taxonomy" id="83401"/>
    <lineage>
        <taxon>Bacteria</taxon>
        <taxon>Pseudomonadati</taxon>
        <taxon>Pseudomonadota</taxon>
        <taxon>Alphaproteobacteria</taxon>
        <taxon>Rhodospirillales</taxon>
        <taxon>Rhodospirillaceae</taxon>
        <taxon>Roseospirillum</taxon>
    </lineage>
</organism>
<sequence>MTPLAGHSVGVVGMGLMGRPMALNLFRAGAKVAIASRSPGPVRKLAEVGLMGLDCPARVAEAAEVVILAVSDTPAVEQAVLGPDGVLQGLAPGGLVIDMGTTEVAATRRLAERVAAAGGSFIDAPVSGGTVAAEAGNLIIMAGGEAEAIARARPILEVLGERFTHLGPAGAGQVAKAANQVIVGLTIGAVAEALALARAAGVDPALVREAIMGGFADSRILALHGARMVTDRFEPGGKVTTQHKDLDQALALAAQSGIELPATALTRDHYARLIERGLGELDHSALYKLFGDTAD</sequence>
<dbReference type="InterPro" id="IPR036291">
    <property type="entry name" value="NAD(P)-bd_dom_sf"/>
</dbReference>
<protein>
    <submittedName>
        <fullName evidence="6">3-hydroxyisobutyrate dehydrogenase</fullName>
    </submittedName>
</protein>
<feature type="domain" description="3-hydroxyisobutyrate dehydrogenase-like NAD-binding" evidence="5">
    <location>
        <begin position="170"/>
        <end position="289"/>
    </location>
</feature>
<keyword evidence="1" id="KW-0560">Oxidoreductase</keyword>
<evidence type="ECO:0000256" key="3">
    <source>
        <dbReference type="PIRSR" id="PIRSR000103-1"/>
    </source>
</evidence>
<gene>
    <name evidence="6" type="ORF">SAMN05421742_1066</name>
</gene>
<dbReference type="PIRSF" id="PIRSF000103">
    <property type="entry name" value="HIBADH"/>
    <property type="match status" value="1"/>
</dbReference>
<feature type="domain" description="6-phosphogluconate dehydrogenase NADP-binding" evidence="4">
    <location>
        <begin position="9"/>
        <end position="167"/>
    </location>
</feature>
<evidence type="ECO:0000256" key="2">
    <source>
        <dbReference type="ARBA" id="ARBA00023027"/>
    </source>
</evidence>
<dbReference type="GO" id="GO:0050661">
    <property type="term" value="F:NADP binding"/>
    <property type="evidence" value="ECO:0007669"/>
    <property type="project" value="InterPro"/>
</dbReference>
<reference evidence="7" key="1">
    <citation type="submission" date="2016-10" db="EMBL/GenBank/DDBJ databases">
        <authorList>
            <person name="Varghese N."/>
            <person name="Submissions S."/>
        </authorList>
    </citation>
    <scope>NUCLEOTIDE SEQUENCE [LARGE SCALE GENOMIC DNA]</scope>
    <source>
        <strain evidence="7">930I</strain>
    </source>
</reference>
<dbReference type="InterPro" id="IPR029154">
    <property type="entry name" value="HIBADH-like_NADP-bd"/>
</dbReference>
<keyword evidence="2" id="KW-0520">NAD</keyword>
<dbReference type="RefSeq" id="WP_092619186.1">
    <property type="nucleotide sequence ID" value="NZ_FNCV01000006.1"/>
</dbReference>
<dbReference type="Gene3D" id="3.40.50.720">
    <property type="entry name" value="NAD(P)-binding Rossmann-like Domain"/>
    <property type="match status" value="1"/>
</dbReference>
<dbReference type="STRING" id="83401.SAMN05421742_1066"/>
<dbReference type="InterPro" id="IPR006115">
    <property type="entry name" value="6PGDH_NADP-bd"/>
</dbReference>
<feature type="active site" evidence="3">
    <location>
        <position position="176"/>
    </location>
</feature>
<dbReference type="GO" id="GO:0016491">
    <property type="term" value="F:oxidoreductase activity"/>
    <property type="evidence" value="ECO:0007669"/>
    <property type="project" value="UniProtKB-KW"/>
</dbReference>
<name>A0A1G8BDG2_9PROT</name>
<proteinExistence type="predicted"/>
<dbReference type="SUPFAM" id="SSF48179">
    <property type="entry name" value="6-phosphogluconate dehydrogenase C-terminal domain-like"/>
    <property type="match status" value="1"/>
</dbReference>
<dbReference type="PANTHER" id="PTHR43060">
    <property type="entry name" value="3-HYDROXYISOBUTYRATE DEHYDROGENASE-LIKE 1, MITOCHONDRIAL-RELATED"/>
    <property type="match status" value="1"/>
</dbReference>
<dbReference type="GO" id="GO:0051287">
    <property type="term" value="F:NAD binding"/>
    <property type="evidence" value="ECO:0007669"/>
    <property type="project" value="InterPro"/>
</dbReference>
<dbReference type="AlphaFoldDB" id="A0A1G8BDG2"/>
<dbReference type="SUPFAM" id="SSF51735">
    <property type="entry name" value="NAD(P)-binding Rossmann-fold domains"/>
    <property type="match status" value="1"/>
</dbReference>
<dbReference type="Pfam" id="PF03446">
    <property type="entry name" value="NAD_binding_2"/>
    <property type="match status" value="1"/>
</dbReference>
<evidence type="ECO:0000259" key="4">
    <source>
        <dbReference type="Pfam" id="PF03446"/>
    </source>
</evidence>
<dbReference type="InterPro" id="IPR008927">
    <property type="entry name" value="6-PGluconate_DH-like_C_sf"/>
</dbReference>
<dbReference type="PANTHER" id="PTHR43060:SF15">
    <property type="entry name" value="3-HYDROXYISOBUTYRATE DEHYDROGENASE-LIKE 1, MITOCHONDRIAL-RELATED"/>
    <property type="match status" value="1"/>
</dbReference>
<dbReference type="InterPro" id="IPR015815">
    <property type="entry name" value="HIBADH-related"/>
</dbReference>
<evidence type="ECO:0000259" key="5">
    <source>
        <dbReference type="Pfam" id="PF14833"/>
    </source>
</evidence>
<dbReference type="Proteomes" id="UP000217076">
    <property type="component" value="Unassembled WGS sequence"/>
</dbReference>
<evidence type="ECO:0000256" key="1">
    <source>
        <dbReference type="ARBA" id="ARBA00023002"/>
    </source>
</evidence>
<accession>A0A1G8BDG2</accession>